<dbReference type="STRING" id="40754.THII_3874"/>
<dbReference type="KEGG" id="tig:THII_3874"/>
<keyword evidence="4" id="KW-1185">Reference proteome</keyword>
<name>A0A090BW86_9GAMM</name>
<evidence type="ECO:0000256" key="1">
    <source>
        <dbReference type="SAM" id="MobiDB-lite"/>
    </source>
</evidence>
<dbReference type="OrthoDB" id="5383412at2"/>
<feature type="chain" id="PRO_5001853443" evidence="2">
    <location>
        <begin position="25"/>
        <end position="1786"/>
    </location>
</feature>
<feature type="compositionally biased region" description="Low complexity" evidence="1">
    <location>
        <begin position="1756"/>
        <end position="1786"/>
    </location>
</feature>
<dbReference type="Gene3D" id="3.80.10.10">
    <property type="entry name" value="Ribonuclease Inhibitor"/>
    <property type="match status" value="1"/>
</dbReference>
<gene>
    <name evidence="3" type="ORF">THII_3874</name>
</gene>
<proteinExistence type="predicted"/>
<evidence type="ECO:0000256" key="2">
    <source>
        <dbReference type="SAM" id="SignalP"/>
    </source>
</evidence>
<dbReference type="InterPro" id="IPR032675">
    <property type="entry name" value="LRR_dom_sf"/>
</dbReference>
<feature type="compositionally biased region" description="Polar residues" evidence="1">
    <location>
        <begin position="1190"/>
        <end position="1212"/>
    </location>
</feature>
<feature type="compositionally biased region" description="Polar residues" evidence="1">
    <location>
        <begin position="1745"/>
        <end position="1755"/>
    </location>
</feature>
<feature type="region of interest" description="Disordered" evidence="1">
    <location>
        <begin position="1610"/>
        <end position="1786"/>
    </location>
</feature>
<feature type="compositionally biased region" description="Acidic residues" evidence="1">
    <location>
        <begin position="757"/>
        <end position="773"/>
    </location>
</feature>
<feature type="compositionally biased region" description="Low complexity" evidence="1">
    <location>
        <begin position="1713"/>
        <end position="1744"/>
    </location>
</feature>
<feature type="compositionally biased region" description="Acidic residues" evidence="1">
    <location>
        <begin position="1229"/>
        <end position="1274"/>
    </location>
</feature>
<feature type="compositionally biased region" description="Low complexity" evidence="1">
    <location>
        <begin position="1676"/>
        <end position="1703"/>
    </location>
</feature>
<accession>A0A090BW86</accession>
<evidence type="ECO:0000313" key="3">
    <source>
        <dbReference type="EMBL" id="BAP58171.1"/>
    </source>
</evidence>
<feature type="signal peptide" evidence="2">
    <location>
        <begin position="1"/>
        <end position="24"/>
    </location>
</feature>
<sequence length="1786" mass="189962">MKKKQLIIAIQAAFLSMAMGNVSAAPLTAEQINQLDKNSIVNVNVGDITTDLTNSFIGKVVSLSVELNTLPPQLAQFLIDHNESADPKLTAAQIATLQQVVDTAVEQAIGILTETNLDTVTINSDQLVIGDLKISSKELQKFVVKITTFADFSKMNPPVAQFLLDHQADFPSLAEKITALKALLPATTTLTPADAISKLTDWSTVKLDADQNLMIGDVKIPADLISKFIEKVNSLTATELKSISPEVAKFILAKDDPNSPKLTTAQVTTLKALLPATTTLTPAEAISKLTDWGTVKLDAEQNLMIGDVKIPTDLISKLIEKAAALTETELKLISPEVAKFILAKDDPNSPKLTTAQVTTLKALLPATTTLTPAEAISKLTDWSTVKLDAGQLMIGEVKIPAESLSKFIEKVAALTETEMKSISSEVAQFVLAKDDPNSPKLTPAQVEILKGIKPPVGDLDISSLDAQAVSKLSLEVIASLTPEQVAQFQPAALKGLTKEQAVKLTVAAISGLTKEMVGSLSLEVVAALSDEQLAALSDEAKAGMTSAQVSVLGDKAKEIFDEKQLVALFTTEKGQVTVCHVPSGNPGKANSLDISPADVEKHLSHGDSLGPCATAGGKTVAEEEVNVIEVDLSHLTAQQLSELPLETIAQLTAKQIALIPTDAMIGMTKEQVGALTEKCVSGLSSEQVLALSSESLAGFNASNIGGLNQEILLAIGFDLLKLMPAEELKLLSASTPDVIVLVAINVLETTLPPQSTNDDEDDNDNEGDDEGNNDNDKDSSQLPSGLNELLTTIGWKLQSNQLVLSPESISALSTDFLASLSAQQFEYLHPTIMAQLTTEQMSSIKEETLAQLGDDYLDQVPEEKLSEFSPEFLTKFVLQLDVKKIEKKFKKKHAKDYAKYLEKFYEKLFKPLGWKVEVKEKDGQFFIKIKPKKEAFKFVSKQFVSLIDFEPSENETQADLAEKLTSMPTTSLEGLDDDQVASIPAQEVDKLPPAAAKPVQDKKTVVQFAEQASTGNVTEDTAKKLTPEIIGKIQPEQVAKFSPVTFKLFTAMQIGSLPIVSISVMTAPMVAQITPEAVSGLKADQLSAIPPTAVAGFNAGMIANLQVTAVIGFKHPQLAFLPVEAMEGWKPETFAALDPEEVDGFNVYQLIQMLHKKPEIRKAITEDQWENLPITPDTPVLPVVEDQTATDETSGDQTATDETSGDQTATDETSGDETATDETSGNETATDETSGDETATDETSGDETATDETSGDETATDETSGDETATDETSGDQTATDETSGDQTTTDETSGETTPIEVTVDEKTGQITLPQAEIDLSEADGITPTDLEIGTVDLTTPLIIDGEELPPIVEQLEETLTDVGMPDLTVTQEDGIVNITGSGDLAGTDLAFVPDEETIVRVEEGTPAGVTQDKNGFYIIVTPNGIQMTFLPAPKNPVQLLKLAHGNQGKGKLKKKKHGAFHFPVVGYGNVAAMFNPTIMPAPKEMKPGIFIEGMSGTVVYPNGTMQMIRPAMPEMAQLQVATMTLLGLEIAFEYQANGTAKFEFNGQNFKAIPTFEVAEDKPSDTSQPVLEVTNAKEGEQIETLNEQGEPVSEELIAKATIATEEGTQELNVVKDVTTTEAGNGETTTDESVVPETENTTDTSNTSPETTSSDATNTTNSDAANTGESVVPATENTTDTSNTSPATTSSDATNTTNSDAANTGESVVPAAENTTDTSNTSPATTSSDATNTTNSDAANSSDTTKSSTGEVTNENTASTPDTTPSAASATEPTDNSENSTTTTVSE</sequence>
<feature type="compositionally biased region" description="Low complexity" evidence="1">
    <location>
        <begin position="1278"/>
        <end position="1298"/>
    </location>
</feature>
<keyword evidence="2" id="KW-0732">Signal</keyword>
<dbReference type="HOGENOM" id="CLU_238446_0_0_6"/>
<dbReference type="Proteomes" id="UP000031623">
    <property type="component" value="Chromosome"/>
</dbReference>
<protein>
    <submittedName>
        <fullName evidence="3">Uncharacterized protein</fullName>
    </submittedName>
</protein>
<organism evidence="3 4">
    <name type="scientific">Thioploca ingrica</name>
    <dbReference type="NCBI Taxonomy" id="40754"/>
    <lineage>
        <taxon>Bacteria</taxon>
        <taxon>Pseudomonadati</taxon>
        <taxon>Pseudomonadota</taxon>
        <taxon>Gammaproteobacteria</taxon>
        <taxon>Thiotrichales</taxon>
        <taxon>Thiotrichaceae</taxon>
        <taxon>Thioploca</taxon>
    </lineage>
</organism>
<dbReference type="EMBL" id="AP014633">
    <property type="protein sequence ID" value="BAP58171.1"/>
    <property type="molecule type" value="Genomic_DNA"/>
</dbReference>
<evidence type="ECO:0000313" key="4">
    <source>
        <dbReference type="Proteomes" id="UP000031623"/>
    </source>
</evidence>
<feature type="compositionally biased region" description="Low complexity" evidence="1">
    <location>
        <begin position="1635"/>
        <end position="1666"/>
    </location>
</feature>
<feature type="region of interest" description="Disordered" evidence="1">
    <location>
        <begin position="1188"/>
        <end position="1300"/>
    </location>
</feature>
<feature type="region of interest" description="Disordered" evidence="1">
    <location>
        <begin position="751"/>
        <end position="783"/>
    </location>
</feature>
<reference evidence="3 4" key="1">
    <citation type="journal article" date="2014" name="ISME J.">
        <title>Ecophysiology of Thioploca ingrica as revealed by the complete genome sequence supplemented with proteomic evidence.</title>
        <authorList>
            <person name="Kojima H."/>
            <person name="Ogura Y."/>
            <person name="Yamamoto N."/>
            <person name="Togashi T."/>
            <person name="Mori H."/>
            <person name="Watanabe T."/>
            <person name="Nemoto F."/>
            <person name="Kurokawa K."/>
            <person name="Hayashi T."/>
            <person name="Fukui M."/>
        </authorList>
    </citation>
    <scope>NUCLEOTIDE SEQUENCE [LARGE SCALE GENOMIC DNA]</scope>
</reference>